<proteinExistence type="inferred from homology"/>
<evidence type="ECO:0000259" key="7">
    <source>
        <dbReference type="Pfam" id="PF26049"/>
    </source>
</evidence>
<reference evidence="8" key="1">
    <citation type="submission" date="2018-06" db="EMBL/GenBank/DDBJ databases">
        <authorList>
            <person name="Zhirakovskaya E."/>
        </authorList>
    </citation>
    <scope>NUCLEOTIDE SEQUENCE</scope>
</reference>
<dbReference type="GO" id="GO:0005737">
    <property type="term" value="C:cytoplasm"/>
    <property type="evidence" value="ECO:0007669"/>
    <property type="project" value="InterPro"/>
</dbReference>
<evidence type="ECO:0000256" key="1">
    <source>
        <dbReference type="ARBA" id="ARBA00022490"/>
    </source>
</evidence>
<evidence type="ECO:0000256" key="4">
    <source>
        <dbReference type="ARBA" id="ARBA00022679"/>
    </source>
</evidence>
<name>A0A3B0W4A4_9ZZZZ</name>
<dbReference type="Pfam" id="PF05175">
    <property type="entry name" value="MTS"/>
    <property type="match status" value="1"/>
</dbReference>
<dbReference type="InterPro" id="IPR002052">
    <property type="entry name" value="DNA_methylase_N6_adenine_CS"/>
</dbReference>
<dbReference type="SUPFAM" id="SSF53335">
    <property type="entry name" value="S-adenosyl-L-methionine-dependent methyltransferases"/>
    <property type="match status" value="1"/>
</dbReference>
<dbReference type="EC" id="2.1.1.174" evidence="8"/>
<dbReference type="EMBL" id="UOFE01000006">
    <property type="protein sequence ID" value="VAW50705.1"/>
    <property type="molecule type" value="Genomic_DNA"/>
</dbReference>
<keyword evidence="1" id="KW-0963">Cytoplasm</keyword>
<protein>
    <submittedName>
        <fullName evidence="8">23S rRNA (Guanine(1835)-N(2))-methyltransferase</fullName>
        <ecNumber evidence="8">2.1.1.174</ecNumber>
    </submittedName>
</protein>
<dbReference type="Gene3D" id="3.40.50.150">
    <property type="entry name" value="Vaccinia Virus protein VP39"/>
    <property type="match status" value="2"/>
</dbReference>
<accession>A0A3B0W4A4</accession>
<dbReference type="CDD" id="cd02440">
    <property type="entry name" value="AdoMet_MTases"/>
    <property type="match status" value="1"/>
</dbReference>
<keyword evidence="3 8" id="KW-0489">Methyltransferase</keyword>
<dbReference type="HAMAP" id="MF_01859">
    <property type="entry name" value="23SrRNA_methyltr_G"/>
    <property type="match status" value="1"/>
</dbReference>
<dbReference type="PIRSF" id="PIRSF037565">
    <property type="entry name" value="RRNA_m2G_Mtase_RsmD_prd"/>
    <property type="match status" value="1"/>
</dbReference>
<evidence type="ECO:0000256" key="2">
    <source>
        <dbReference type="ARBA" id="ARBA00022552"/>
    </source>
</evidence>
<dbReference type="InterPro" id="IPR007848">
    <property type="entry name" value="Small_mtfrase_dom"/>
</dbReference>
<feature type="domain" description="Methyltransferase small" evidence="6">
    <location>
        <begin position="211"/>
        <end position="381"/>
    </location>
</feature>
<dbReference type="AlphaFoldDB" id="A0A3B0W4A4"/>
<feature type="domain" description="RlmG N-terminal" evidence="7">
    <location>
        <begin position="3"/>
        <end position="186"/>
    </location>
</feature>
<evidence type="ECO:0000259" key="6">
    <source>
        <dbReference type="Pfam" id="PF05175"/>
    </source>
</evidence>
<evidence type="ECO:0000313" key="8">
    <source>
        <dbReference type="EMBL" id="VAW50705.1"/>
    </source>
</evidence>
<dbReference type="PANTHER" id="PTHR47816">
    <property type="entry name" value="RIBOSOMAL RNA SMALL SUBUNIT METHYLTRANSFERASE C"/>
    <property type="match status" value="1"/>
</dbReference>
<dbReference type="InterPro" id="IPR058679">
    <property type="entry name" value="RlmG_N"/>
</dbReference>
<evidence type="ECO:0000256" key="5">
    <source>
        <dbReference type="ARBA" id="ARBA00022691"/>
    </source>
</evidence>
<keyword evidence="5" id="KW-0949">S-adenosyl-L-methionine</keyword>
<dbReference type="Pfam" id="PF26049">
    <property type="entry name" value="RLMG_N"/>
    <property type="match status" value="1"/>
</dbReference>
<dbReference type="InterPro" id="IPR046977">
    <property type="entry name" value="RsmC/RlmG"/>
</dbReference>
<gene>
    <name evidence="8" type="ORF">MNBD_GAMMA05-2633</name>
</gene>
<dbReference type="GO" id="GO:0003676">
    <property type="term" value="F:nucleic acid binding"/>
    <property type="evidence" value="ECO:0007669"/>
    <property type="project" value="InterPro"/>
</dbReference>
<organism evidence="8">
    <name type="scientific">hydrothermal vent metagenome</name>
    <dbReference type="NCBI Taxonomy" id="652676"/>
    <lineage>
        <taxon>unclassified sequences</taxon>
        <taxon>metagenomes</taxon>
        <taxon>ecological metagenomes</taxon>
    </lineage>
</organism>
<keyword evidence="2" id="KW-0698">rRNA processing</keyword>
<evidence type="ECO:0000256" key="3">
    <source>
        <dbReference type="ARBA" id="ARBA00022603"/>
    </source>
</evidence>
<sequence>MDTLFQTASGDYQLQRFPLNKKETLRAWDAADEYLLQHLHDENLLKDKSSILIISDGFGALPIALNSFNPWVMTDSYLSTQSITVNAETNNIDENSIKMINSLDQLDNLIDGSVDVVLIKVPKSLAMLEDQLYRIRSVINNSTVIIAAAMTKHIHLSTMELFEKIVGSTHTSRARKKSRLIFCTVDASLAVGENPYPKSYALPYNLDDIEIVVKNHAAVFSQEKLDLGTRFFIENIPESDQYQSILDLGCGNGVLGLMAAIKNSSAKIIFTDESYMAVESSILNFVSIFDDSREAEFLQTDCLQDIDENSVSLVLCNPPFHQNNAINDNVAWQMFSESLFALEDKGELWVVGNRHLAYHAKLKRIFGNCEIIASNKKFVIHRSVKETKVK</sequence>
<dbReference type="InterPro" id="IPR017237">
    <property type="entry name" value="RLMG"/>
</dbReference>
<dbReference type="GO" id="GO:0052916">
    <property type="term" value="F:23S rRNA (guanine(1835)-N(2))-methyltransferase activity"/>
    <property type="evidence" value="ECO:0007669"/>
    <property type="project" value="UniProtKB-EC"/>
</dbReference>
<dbReference type="PANTHER" id="PTHR47816:SF5">
    <property type="entry name" value="RIBOSOMAL RNA LARGE SUBUNIT METHYLTRANSFERASE G"/>
    <property type="match status" value="1"/>
</dbReference>
<keyword evidence="4 8" id="KW-0808">Transferase</keyword>
<dbReference type="InterPro" id="IPR029063">
    <property type="entry name" value="SAM-dependent_MTases_sf"/>
</dbReference>
<dbReference type="PROSITE" id="PS00092">
    <property type="entry name" value="N6_MTASE"/>
    <property type="match status" value="1"/>
</dbReference>